<dbReference type="AlphaFoldDB" id="A0A7L5BRB6"/>
<organism evidence="1 2">
    <name type="scientific">Rhizobium oryzihabitans</name>
    <dbReference type="NCBI Taxonomy" id="2267833"/>
    <lineage>
        <taxon>Bacteria</taxon>
        <taxon>Pseudomonadati</taxon>
        <taxon>Pseudomonadota</taxon>
        <taxon>Alphaproteobacteria</taxon>
        <taxon>Hyphomicrobiales</taxon>
        <taxon>Rhizobiaceae</taxon>
        <taxon>Rhizobium/Agrobacterium group</taxon>
        <taxon>Rhizobium</taxon>
    </lineage>
</organism>
<sequence>MRYWEACQAQVTAREAIAECRLHHIVAIVRDADQSLVDTETGDVIAEADDEGEYYGGDVLGYIGY</sequence>
<dbReference type="RefSeq" id="WP_164056957.1">
    <property type="nucleotide sequence ID" value="NZ_CP048637.1"/>
</dbReference>
<dbReference type="Proteomes" id="UP000464865">
    <property type="component" value="Plasmid p5"/>
</dbReference>
<gene>
    <name evidence="1" type="ORF">G3A56_26970</name>
</gene>
<geneLocation type="plasmid" evidence="1 2">
    <name>p5</name>
</geneLocation>
<dbReference type="KEGG" id="roy:G3A56_26970"/>
<proteinExistence type="predicted"/>
<name>A0A7L5BRB6_9HYPH</name>
<keyword evidence="2" id="KW-1185">Reference proteome</keyword>
<evidence type="ECO:0000313" key="1">
    <source>
        <dbReference type="EMBL" id="QIB41442.1"/>
    </source>
</evidence>
<protein>
    <submittedName>
        <fullName evidence="1">Uncharacterized protein</fullName>
    </submittedName>
</protein>
<keyword evidence="1" id="KW-0614">Plasmid</keyword>
<reference evidence="1 2" key="1">
    <citation type="submission" date="2020-02" db="EMBL/GenBank/DDBJ databases">
        <title>Plant-Promoting Endophytic Bacterium Rhizobium oryzihabitans sp. nov., Isolated from the Root of Rice.</title>
        <authorList>
            <person name="zhao J."/>
            <person name="Zhang G."/>
        </authorList>
    </citation>
    <scope>NUCLEOTIDE SEQUENCE [LARGE SCALE GENOMIC DNA]</scope>
    <source>
        <strain evidence="1 2">M15</strain>
        <plasmid evidence="1 2">p5</plasmid>
    </source>
</reference>
<dbReference type="EMBL" id="CP048637">
    <property type="protein sequence ID" value="QIB41442.1"/>
    <property type="molecule type" value="Genomic_DNA"/>
</dbReference>
<accession>A0A7L5BRB6</accession>
<evidence type="ECO:0000313" key="2">
    <source>
        <dbReference type="Proteomes" id="UP000464865"/>
    </source>
</evidence>